<evidence type="ECO:0000313" key="2">
    <source>
        <dbReference type="Proteomes" id="UP000828390"/>
    </source>
</evidence>
<reference evidence="1" key="1">
    <citation type="journal article" date="2019" name="bioRxiv">
        <title>The Genome of the Zebra Mussel, Dreissena polymorpha: A Resource for Invasive Species Research.</title>
        <authorList>
            <person name="McCartney M.A."/>
            <person name="Auch B."/>
            <person name="Kono T."/>
            <person name="Mallez S."/>
            <person name="Zhang Y."/>
            <person name="Obille A."/>
            <person name="Becker A."/>
            <person name="Abrahante J.E."/>
            <person name="Garbe J."/>
            <person name="Badalamenti J.P."/>
            <person name="Herman A."/>
            <person name="Mangelson H."/>
            <person name="Liachko I."/>
            <person name="Sullivan S."/>
            <person name="Sone E.D."/>
            <person name="Koren S."/>
            <person name="Silverstein K.A.T."/>
            <person name="Beckman K.B."/>
            <person name="Gohl D.M."/>
        </authorList>
    </citation>
    <scope>NUCLEOTIDE SEQUENCE</scope>
    <source>
        <strain evidence="1">Duluth1</strain>
        <tissue evidence="1">Whole animal</tissue>
    </source>
</reference>
<name>A0A9D4L358_DREPO</name>
<gene>
    <name evidence="1" type="ORF">DPMN_092196</name>
</gene>
<comment type="caution">
    <text evidence="1">The sequence shown here is derived from an EMBL/GenBank/DDBJ whole genome shotgun (WGS) entry which is preliminary data.</text>
</comment>
<reference evidence="1" key="2">
    <citation type="submission" date="2020-11" db="EMBL/GenBank/DDBJ databases">
        <authorList>
            <person name="McCartney M.A."/>
            <person name="Auch B."/>
            <person name="Kono T."/>
            <person name="Mallez S."/>
            <person name="Becker A."/>
            <person name="Gohl D.M."/>
            <person name="Silverstein K.A.T."/>
            <person name="Koren S."/>
            <person name="Bechman K.B."/>
            <person name="Herman A."/>
            <person name="Abrahante J.E."/>
            <person name="Garbe J."/>
        </authorList>
    </citation>
    <scope>NUCLEOTIDE SEQUENCE</scope>
    <source>
        <strain evidence="1">Duluth1</strain>
        <tissue evidence="1">Whole animal</tissue>
    </source>
</reference>
<proteinExistence type="predicted"/>
<keyword evidence="2" id="KW-1185">Reference proteome</keyword>
<dbReference type="AlphaFoldDB" id="A0A9D4L358"/>
<dbReference type="Proteomes" id="UP000828390">
    <property type="component" value="Unassembled WGS sequence"/>
</dbReference>
<evidence type="ECO:0000313" key="1">
    <source>
        <dbReference type="EMBL" id="KAH3849792.1"/>
    </source>
</evidence>
<accession>A0A9D4L358</accession>
<dbReference type="EMBL" id="JAIWYP010000003">
    <property type="protein sequence ID" value="KAH3849792.1"/>
    <property type="molecule type" value="Genomic_DNA"/>
</dbReference>
<protein>
    <submittedName>
        <fullName evidence="1">Uncharacterized protein</fullName>
    </submittedName>
</protein>
<organism evidence="1 2">
    <name type="scientific">Dreissena polymorpha</name>
    <name type="common">Zebra mussel</name>
    <name type="synonym">Mytilus polymorpha</name>
    <dbReference type="NCBI Taxonomy" id="45954"/>
    <lineage>
        <taxon>Eukaryota</taxon>
        <taxon>Metazoa</taxon>
        <taxon>Spiralia</taxon>
        <taxon>Lophotrochozoa</taxon>
        <taxon>Mollusca</taxon>
        <taxon>Bivalvia</taxon>
        <taxon>Autobranchia</taxon>
        <taxon>Heteroconchia</taxon>
        <taxon>Euheterodonta</taxon>
        <taxon>Imparidentia</taxon>
        <taxon>Neoheterodontei</taxon>
        <taxon>Myida</taxon>
        <taxon>Dreissenoidea</taxon>
        <taxon>Dreissenidae</taxon>
        <taxon>Dreissena</taxon>
    </lineage>
</organism>
<sequence>MTVNLHVVPNVKELEDQKTQARSLLHKLIWNKGSMFGEIVQGYLEFIGRNSQGDSCVVFDGYPESATTKDTAHIRRTKGICGQAVIFSLYTPCKIKKDVFLTILQNKQKFIYFLDEYLSNRDV</sequence>